<keyword evidence="2" id="KW-1185">Reference proteome</keyword>
<dbReference type="RefSeq" id="WP_156339069.1">
    <property type="nucleotide sequence ID" value="NZ_CP012159.1"/>
</dbReference>
<dbReference type="KEGG" id="ccro:CMC5_069530"/>
<sequence length="172" mass="18842">MSSISIQFYAMPDENNDFVRRWMESEGLHAAAIEYHPFAVLPIAREAADEGVQCEGGRRLVFAERPIDCSASSNTQLLDKNEGVLVLDIGRLGPFGLTESHLKTSQSTARWRKIAADIKKNTEAGMVGVNEQSGATAEYRSLRYTNGAATLAASGTPLRPFEQSPVRLRTGR</sequence>
<organism evidence="1 2">
    <name type="scientific">Chondromyces crocatus</name>
    <dbReference type="NCBI Taxonomy" id="52"/>
    <lineage>
        <taxon>Bacteria</taxon>
        <taxon>Pseudomonadati</taxon>
        <taxon>Myxococcota</taxon>
        <taxon>Polyangia</taxon>
        <taxon>Polyangiales</taxon>
        <taxon>Polyangiaceae</taxon>
        <taxon>Chondromyces</taxon>
    </lineage>
</organism>
<evidence type="ECO:0000313" key="2">
    <source>
        <dbReference type="Proteomes" id="UP000067626"/>
    </source>
</evidence>
<dbReference type="OrthoDB" id="4141509at2"/>
<accession>A0A0K1EPF1</accession>
<reference evidence="1 2" key="1">
    <citation type="submission" date="2015-07" db="EMBL/GenBank/DDBJ databases">
        <title>Genome analysis of myxobacterium Chondromyces crocatus Cm c5 reveals a high potential for natural compound synthesis and the genetic basis for the loss of fruiting body formation.</title>
        <authorList>
            <person name="Zaburannyi N."/>
            <person name="Bunk B."/>
            <person name="Maier J."/>
            <person name="Overmann J."/>
            <person name="Mueller R."/>
        </authorList>
    </citation>
    <scope>NUCLEOTIDE SEQUENCE [LARGE SCALE GENOMIC DNA]</scope>
    <source>
        <strain evidence="1 2">Cm c5</strain>
    </source>
</reference>
<evidence type="ECO:0000313" key="1">
    <source>
        <dbReference type="EMBL" id="AKT42726.1"/>
    </source>
</evidence>
<dbReference type="AlphaFoldDB" id="A0A0K1EPF1"/>
<protein>
    <submittedName>
        <fullName evidence="1">Uncharacterized protein</fullName>
    </submittedName>
</protein>
<gene>
    <name evidence="1" type="ORF">CMC5_069530</name>
</gene>
<name>A0A0K1EPF1_CHOCO</name>
<proteinExistence type="predicted"/>
<dbReference type="EMBL" id="CP012159">
    <property type="protein sequence ID" value="AKT42726.1"/>
    <property type="molecule type" value="Genomic_DNA"/>
</dbReference>
<dbReference type="Proteomes" id="UP000067626">
    <property type="component" value="Chromosome"/>
</dbReference>
<dbReference type="STRING" id="52.CMC5_069530"/>